<evidence type="ECO:0000313" key="4">
    <source>
        <dbReference type="Proteomes" id="UP000186758"/>
    </source>
</evidence>
<dbReference type="GO" id="GO:0003677">
    <property type="term" value="F:DNA binding"/>
    <property type="evidence" value="ECO:0007669"/>
    <property type="project" value="InterPro"/>
</dbReference>
<dbReference type="InterPro" id="IPR003346">
    <property type="entry name" value="Transposase_20"/>
</dbReference>
<feature type="domain" description="Transposase IS116/IS110/IS902 C-terminal" evidence="2">
    <location>
        <begin position="189"/>
        <end position="270"/>
    </location>
</feature>
<dbReference type="InterPro" id="IPR002525">
    <property type="entry name" value="Transp_IS110-like_N"/>
</dbReference>
<dbReference type="NCBIfam" id="NF033542">
    <property type="entry name" value="transpos_IS110"/>
    <property type="match status" value="1"/>
</dbReference>
<organism evidence="3 4">
    <name type="scientific">Faecalibaculum rodentium</name>
    <dbReference type="NCBI Taxonomy" id="1702221"/>
    <lineage>
        <taxon>Bacteria</taxon>
        <taxon>Bacillati</taxon>
        <taxon>Bacillota</taxon>
        <taxon>Erysipelotrichia</taxon>
        <taxon>Erysipelotrichales</taxon>
        <taxon>Erysipelotrichaceae</taxon>
        <taxon>Faecalibaculum</taxon>
    </lineage>
</organism>
<dbReference type="EMBL" id="MPJZ01000044">
    <property type="protein sequence ID" value="OLU45769.1"/>
    <property type="molecule type" value="Genomic_DNA"/>
</dbReference>
<dbReference type="Pfam" id="PF01548">
    <property type="entry name" value="DEDD_Tnp_IS110"/>
    <property type="match status" value="1"/>
</dbReference>
<reference evidence="3 4" key="1">
    <citation type="submission" date="2016-11" db="EMBL/GenBank/DDBJ databases">
        <title>Description of two novel members of the family Erysipelotrichaceae: Ileibacterium lipovorans gen. nov., sp. nov. and Dubosiella newyorkensis, gen. nov., sp. nov.</title>
        <authorList>
            <person name="Cox L.M."/>
            <person name="Sohn J."/>
            <person name="Tyrrell K.L."/>
            <person name="Citron D.M."/>
            <person name="Lawson P.A."/>
            <person name="Patel N.B."/>
            <person name="Iizumi T."/>
            <person name="Perez-Perez G.I."/>
            <person name="Goldstein E.J."/>
            <person name="Blaser M.J."/>
        </authorList>
    </citation>
    <scope>NUCLEOTIDE SEQUENCE [LARGE SCALE GENOMIC DNA]</scope>
    <source>
        <strain evidence="3 4">NYU-BL-K8</strain>
    </source>
</reference>
<dbReference type="InterPro" id="IPR047650">
    <property type="entry name" value="Transpos_IS110"/>
</dbReference>
<dbReference type="GO" id="GO:0004803">
    <property type="term" value="F:transposase activity"/>
    <property type="evidence" value="ECO:0007669"/>
    <property type="project" value="InterPro"/>
</dbReference>
<comment type="caution">
    <text evidence="3">The sequence shown here is derived from an EMBL/GenBank/DDBJ whole genome shotgun (WGS) entry which is preliminary data.</text>
</comment>
<dbReference type="GO" id="GO:0006313">
    <property type="term" value="P:DNA transposition"/>
    <property type="evidence" value="ECO:0007669"/>
    <property type="project" value="InterPro"/>
</dbReference>
<feature type="domain" description="Transposase IS110-like N-terminal" evidence="1">
    <location>
        <begin position="2"/>
        <end position="79"/>
    </location>
</feature>
<dbReference type="Pfam" id="PF02371">
    <property type="entry name" value="Transposase_20"/>
    <property type="match status" value="1"/>
</dbReference>
<evidence type="ECO:0000259" key="2">
    <source>
        <dbReference type="Pfam" id="PF02371"/>
    </source>
</evidence>
<dbReference type="PANTHER" id="PTHR33055:SF15">
    <property type="entry name" value="TRANSPOSASE-RELATED"/>
    <property type="match status" value="1"/>
</dbReference>
<evidence type="ECO:0000259" key="1">
    <source>
        <dbReference type="Pfam" id="PF01548"/>
    </source>
</evidence>
<gene>
    <name evidence="3" type="ORF">BO223_04070</name>
</gene>
<dbReference type="Proteomes" id="UP000186758">
    <property type="component" value="Unassembled WGS sequence"/>
</dbReference>
<accession>A0A1Q9YLG6</accession>
<evidence type="ECO:0000313" key="3">
    <source>
        <dbReference type="EMBL" id="OLU45769.1"/>
    </source>
</evidence>
<protein>
    <submittedName>
        <fullName evidence="3">Uncharacterized protein</fullName>
    </submittedName>
</protein>
<sequence>MGLNLHIVNPKHVRTIAGQKTDQKDCAWIAELGTNGLLRESYIPVRELRDARRLSRSRTRLVQARGDTMRRIRNILTEANIRMDLIFSGIEGESVRSMIEYLLTTEEPDIVKVKKRIRKSCRIMRFTSHTERKEKEEELRKAFAGTKFSSVQKFELENAYKRVDGLTAQIQSYEQMMKEILEPFKQYLDLLDSIPGISSLSAMQILSETGTDMAQFKNEKHFISWCGLCPQSNQINNKHKLVKIGKGGYYLKPLLVQCALNAVKHPYLKGKYEAIAARRGKKRALVAIARKMMVLVYHMFQTGEYIREEVIQTPVTVKESQRVQERKEETAVEATLAPGVLRTA</sequence>
<dbReference type="AlphaFoldDB" id="A0A1Q9YLG6"/>
<name>A0A1Q9YLG6_9FIRM</name>
<proteinExistence type="predicted"/>
<dbReference type="PANTHER" id="PTHR33055">
    <property type="entry name" value="TRANSPOSASE FOR INSERTION SEQUENCE ELEMENT IS1111A"/>
    <property type="match status" value="1"/>
</dbReference>